<organism evidence="6">
    <name type="scientific">hydrothermal vent metagenome</name>
    <dbReference type="NCBI Taxonomy" id="652676"/>
    <lineage>
        <taxon>unclassified sequences</taxon>
        <taxon>metagenomes</taxon>
        <taxon>ecological metagenomes</taxon>
    </lineage>
</organism>
<evidence type="ECO:0000256" key="4">
    <source>
        <dbReference type="ARBA" id="ARBA00023136"/>
    </source>
</evidence>
<proteinExistence type="predicted"/>
<keyword evidence="2 5" id="KW-0812">Transmembrane</keyword>
<feature type="transmembrane region" description="Helical" evidence="5">
    <location>
        <begin position="311"/>
        <end position="330"/>
    </location>
</feature>
<dbReference type="InterPro" id="IPR007318">
    <property type="entry name" value="Phopholipid_MeTrfase"/>
</dbReference>
<comment type="subcellular location">
    <subcellularLocation>
        <location evidence="1">Endomembrane system</location>
        <topology evidence="1">Multi-pass membrane protein</topology>
    </subcellularLocation>
</comment>
<evidence type="ECO:0000313" key="6">
    <source>
        <dbReference type="EMBL" id="SFV53843.1"/>
    </source>
</evidence>
<feature type="transmembrane region" description="Helical" evidence="5">
    <location>
        <begin position="237"/>
        <end position="260"/>
    </location>
</feature>
<reference evidence="6" key="1">
    <citation type="submission" date="2016-10" db="EMBL/GenBank/DDBJ databases">
        <authorList>
            <person name="de Groot N.N."/>
        </authorList>
    </citation>
    <scope>NUCLEOTIDE SEQUENCE</scope>
</reference>
<evidence type="ECO:0000256" key="1">
    <source>
        <dbReference type="ARBA" id="ARBA00004127"/>
    </source>
</evidence>
<feature type="transmembrane region" description="Helical" evidence="5">
    <location>
        <begin position="374"/>
        <end position="397"/>
    </location>
</feature>
<name>A0A1W1BK05_9ZZZZ</name>
<keyword evidence="4 5" id="KW-0472">Membrane</keyword>
<feature type="transmembrane region" description="Helical" evidence="5">
    <location>
        <begin position="39"/>
        <end position="58"/>
    </location>
</feature>
<dbReference type="EMBL" id="FPHC01000031">
    <property type="protein sequence ID" value="SFV53843.1"/>
    <property type="molecule type" value="Genomic_DNA"/>
</dbReference>
<feature type="transmembrane region" description="Helical" evidence="5">
    <location>
        <begin position="125"/>
        <end position="142"/>
    </location>
</feature>
<evidence type="ECO:0000256" key="5">
    <source>
        <dbReference type="SAM" id="Phobius"/>
    </source>
</evidence>
<feature type="transmembrane region" description="Helical" evidence="5">
    <location>
        <begin position="79"/>
        <end position="105"/>
    </location>
</feature>
<keyword evidence="3 5" id="KW-1133">Transmembrane helix</keyword>
<dbReference type="Pfam" id="PF04191">
    <property type="entry name" value="PEMT"/>
    <property type="match status" value="1"/>
</dbReference>
<feature type="transmembrane region" description="Helical" evidence="5">
    <location>
        <begin position="7"/>
        <end position="27"/>
    </location>
</feature>
<dbReference type="GO" id="GO:0012505">
    <property type="term" value="C:endomembrane system"/>
    <property type="evidence" value="ECO:0007669"/>
    <property type="project" value="UniProtKB-SubCell"/>
</dbReference>
<evidence type="ECO:0000256" key="3">
    <source>
        <dbReference type="ARBA" id="ARBA00022989"/>
    </source>
</evidence>
<feature type="transmembrane region" description="Helical" evidence="5">
    <location>
        <begin position="188"/>
        <end position="207"/>
    </location>
</feature>
<dbReference type="AlphaFoldDB" id="A0A1W1BK05"/>
<dbReference type="Gene3D" id="1.20.120.1630">
    <property type="match status" value="1"/>
</dbReference>
<sequence>MKRYQSYAGFFGAIAVIISSLLLVYLRSTEAIGSIKNEYVYATLVFTFMTMLISEYLLKRRYNKRYNKRVIFSPLRKSNLYILKSSIFRFLALFIPFVFFYLIVQNHYYFLFNTQFIPTRELADYFLYIFLIVGFPYIFLTLKFRGDSRYEIGDYAIITLVATKSIFYKIFKSSKKNNFFKNRRVKKILLLYLVNFFFWTLMARFLIQEFKGFEVEYFMIYAPAYDVMNWFEQFRHWYLLSFHLIFVVDVSIAIIGYSFASRWLDNRTRSVDTTMSGWVVALLCYPPLNSGFTDRFISYGGLNTHQLITDAYVMTAVLITLFILYSIYVLSTASLGFKFSNLTNRGIVTIGPYSIVRHPAYVSKNLSWWIDNTYVLTNIWATVAMALWNGIYIARALTEERHLQKDRDYVDYRKKVKYLFIPKII</sequence>
<protein>
    <submittedName>
        <fullName evidence="6">GTP-binding protein EngA</fullName>
    </submittedName>
</protein>
<evidence type="ECO:0000256" key="2">
    <source>
        <dbReference type="ARBA" id="ARBA00022692"/>
    </source>
</evidence>
<accession>A0A1W1BK05</accession>
<gene>
    <name evidence="6" type="ORF">MNB_SV-6-74</name>
</gene>